<dbReference type="OMA" id="TEANPHH"/>
<dbReference type="PANTHER" id="PTHR38166:SF1">
    <property type="entry name" value="C2H2-TYPE DOMAIN-CONTAINING PROTEIN"/>
    <property type="match status" value="1"/>
</dbReference>
<feature type="region of interest" description="Disordered" evidence="1">
    <location>
        <begin position="1"/>
        <end position="106"/>
    </location>
</feature>
<feature type="compositionally biased region" description="Low complexity" evidence="1">
    <location>
        <begin position="72"/>
        <end position="87"/>
    </location>
</feature>
<evidence type="ECO:0000313" key="3">
    <source>
        <dbReference type="Proteomes" id="UP000005206"/>
    </source>
</evidence>
<dbReference type="AlphaFoldDB" id="C7ZIG6"/>
<protein>
    <recommendedName>
        <fullName evidence="4">C2H2-type domain-containing protein</fullName>
    </recommendedName>
</protein>
<dbReference type="Proteomes" id="UP000005206">
    <property type="component" value="Chromosome 12"/>
</dbReference>
<feature type="compositionally biased region" description="Polar residues" evidence="1">
    <location>
        <begin position="11"/>
        <end position="21"/>
    </location>
</feature>
<evidence type="ECO:0008006" key="4">
    <source>
        <dbReference type="Google" id="ProtNLM"/>
    </source>
</evidence>
<keyword evidence="3" id="KW-1185">Reference proteome</keyword>
<dbReference type="RefSeq" id="XP_003041912.1">
    <property type="nucleotide sequence ID" value="XM_003041866.1"/>
</dbReference>
<dbReference type="eggNOG" id="ENOG502RFRK">
    <property type="taxonomic scope" value="Eukaryota"/>
</dbReference>
<dbReference type="PANTHER" id="PTHR38166">
    <property type="entry name" value="C2H2-TYPE DOMAIN-CONTAINING PROTEIN-RELATED"/>
    <property type="match status" value="1"/>
</dbReference>
<accession>C7ZIG6</accession>
<dbReference type="KEGG" id="nhe:NECHADRAFT_87135"/>
<dbReference type="GeneID" id="9674326"/>
<reference evidence="2 3" key="1">
    <citation type="journal article" date="2009" name="PLoS Genet.">
        <title>The genome of Nectria haematococca: contribution of supernumerary chromosomes to gene expansion.</title>
        <authorList>
            <person name="Coleman J.J."/>
            <person name="Rounsley S.D."/>
            <person name="Rodriguez-Carres M."/>
            <person name="Kuo A."/>
            <person name="Wasmann C.C."/>
            <person name="Grimwood J."/>
            <person name="Schmutz J."/>
            <person name="Taga M."/>
            <person name="White G.J."/>
            <person name="Zhou S."/>
            <person name="Schwartz D.C."/>
            <person name="Freitag M."/>
            <person name="Ma L.J."/>
            <person name="Danchin E.G."/>
            <person name="Henrissat B."/>
            <person name="Coutinho P.M."/>
            <person name="Nelson D.R."/>
            <person name="Straney D."/>
            <person name="Napoli C.A."/>
            <person name="Barker B.M."/>
            <person name="Gribskov M."/>
            <person name="Rep M."/>
            <person name="Kroken S."/>
            <person name="Molnar I."/>
            <person name="Rensing C."/>
            <person name="Kennell J.C."/>
            <person name="Zamora J."/>
            <person name="Farman M.L."/>
            <person name="Selker E.U."/>
            <person name="Salamov A."/>
            <person name="Shapiro H."/>
            <person name="Pangilinan J."/>
            <person name="Lindquist E."/>
            <person name="Lamers C."/>
            <person name="Grigoriev I.V."/>
            <person name="Geiser D.M."/>
            <person name="Covert S.F."/>
            <person name="Temporini E."/>
            <person name="Vanetten H.D."/>
        </authorList>
    </citation>
    <scope>NUCLEOTIDE SEQUENCE [LARGE SCALE GENOMIC DNA]</scope>
    <source>
        <strain evidence="3">ATCC MYA-4622 / CBS 123669 / FGSC 9596 / NRRL 45880 / 77-13-4</strain>
    </source>
</reference>
<dbReference type="InParanoid" id="C7ZIG6"/>
<feature type="compositionally biased region" description="Acidic residues" evidence="1">
    <location>
        <begin position="88"/>
        <end position="98"/>
    </location>
</feature>
<name>C7ZIG6_FUSV7</name>
<dbReference type="EMBL" id="GG698930">
    <property type="protein sequence ID" value="EEU36199.1"/>
    <property type="molecule type" value="Genomic_DNA"/>
</dbReference>
<feature type="compositionally biased region" description="Polar residues" evidence="1">
    <location>
        <begin position="46"/>
        <end position="71"/>
    </location>
</feature>
<dbReference type="HOGENOM" id="CLU_733819_0_0_1"/>
<proteinExistence type="predicted"/>
<organism evidence="2 3">
    <name type="scientific">Fusarium vanettenii (strain ATCC MYA-4622 / CBS 123669 / FGSC 9596 / NRRL 45880 / 77-13-4)</name>
    <name type="common">Fusarium solani subsp. pisi</name>
    <dbReference type="NCBI Taxonomy" id="660122"/>
    <lineage>
        <taxon>Eukaryota</taxon>
        <taxon>Fungi</taxon>
        <taxon>Dikarya</taxon>
        <taxon>Ascomycota</taxon>
        <taxon>Pezizomycotina</taxon>
        <taxon>Sordariomycetes</taxon>
        <taxon>Hypocreomycetidae</taxon>
        <taxon>Hypocreales</taxon>
        <taxon>Nectriaceae</taxon>
        <taxon>Fusarium</taxon>
        <taxon>Fusarium solani species complex</taxon>
        <taxon>Fusarium vanettenii</taxon>
    </lineage>
</organism>
<evidence type="ECO:0000256" key="1">
    <source>
        <dbReference type="SAM" id="MobiDB-lite"/>
    </source>
</evidence>
<gene>
    <name evidence="2" type="ORF">NECHADRAFT_87135</name>
</gene>
<dbReference type="VEuPathDB" id="FungiDB:NECHADRAFT_87135"/>
<sequence>MARQTLLHSPRSASPSQNLPKRSNRFAQVAIRTSSTREPTSRRLARSTTHPLSQFSHITSPVRTWPSATIPSLSSGDESDSSSSISDSDSDSEDEDRAEEYSLPEEHEWQRLRSELLQLAQIQLKEFSSRVQYDTSPRTRSRMSKWQLEPLCFEEYQDPSDTELVVLCRPPKMRRHFHHACPFYVSDPVKHKQCLLLYNQQPIEGLIDHLTRHHIKPLYCARCSETFDTPISRDRHILDDKCDLLDPKPMDGIDQYQISRLWKKDRWHFDEKKRWRRIWTTVFPSQPPRSPYLDQGLGLEVSMARDFWSLYGWRCVSDFLSDRGSIIYHDDDEEKALDALCDLVQEDLLADIIGGCSERTRGNIARRGCQYSMAYNG</sequence>
<dbReference type="OrthoDB" id="5241264at2759"/>
<evidence type="ECO:0000313" key="2">
    <source>
        <dbReference type="EMBL" id="EEU36199.1"/>
    </source>
</evidence>